<evidence type="ECO:0000313" key="1">
    <source>
        <dbReference type="EMBL" id="CAH1412418.1"/>
    </source>
</evidence>
<keyword evidence="2" id="KW-1185">Reference proteome</keyword>
<dbReference type="EMBL" id="CAKMRJ010000001">
    <property type="protein sequence ID" value="CAH1412418.1"/>
    <property type="molecule type" value="Genomic_DNA"/>
</dbReference>
<dbReference type="AlphaFoldDB" id="A0AAU9L9A7"/>
<sequence length="95" mass="10982">MPNKSPPEESFSLIIRLIFIFWPYRHHQRATVCAVSTDYSNMAAMNSVRIDAAKMTSINDLAARILVKAVTISRPNHHIRKLPLYIQVDMRKMRS</sequence>
<organism evidence="1 2">
    <name type="scientific">Lactuca virosa</name>
    <dbReference type="NCBI Taxonomy" id="75947"/>
    <lineage>
        <taxon>Eukaryota</taxon>
        <taxon>Viridiplantae</taxon>
        <taxon>Streptophyta</taxon>
        <taxon>Embryophyta</taxon>
        <taxon>Tracheophyta</taxon>
        <taxon>Spermatophyta</taxon>
        <taxon>Magnoliopsida</taxon>
        <taxon>eudicotyledons</taxon>
        <taxon>Gunneridae</taxon>
        <taxon>Pentapetalae</taxon>
        <taxon>asterids</taxon>
        <taxon>campanulids</taxon>
        <taxon>Asterales</taxon>
        <taxon>Asteraceae</taxon>
        <taxon>Cichorioideae</taxon>
        <taxon>Cichorieae</taxon>
        <taxon>Lactucinae</taxon>
        <taxon>Lactuca</taxon>
    </lineage>
</organism>
<reference evidence="1 2" key="1">
    <citation type="submission" date="2022-01" db="EMBL/GenBank/DDBJ databases">
        <authorList>
            <person name="Xiong W."/>
            <person name="Schranz E."/>
        </authorList>
    </citation>
    <scope>NUCLEOTIDE SEQUENCE [LARGE SCALE GENOMIC DNA]</scope>
</reference>
<protein>
    <submittedName>
        <fullName evidence="1">Uncharacterized protein</fullName>
    </submittedName>
</protein>
<accession>A0AAU9L9A7</accession>
<proteinExistence type="predicted"/>
<name>A0AAU9L9A7_9ASTR</name>
<evidence type="ECO:0000313" key="2">
    <source>
        <dbReference type="Proteomes" id="UP001157418"/>
    </source>
</evidence>
<gene>
    <name evidence="1" type="ORF">LVIROSA_LOCUS435</name>
</gene>
<comment type="caution">
    <text evidence="1">The sequence shown here is derived from an EMBL/GenBank/DDBJ whole genome shotgun (WGS) entry which is preliminary data.</text>
</comment>
<dbReference type="Proteomes" id="UP001157418">
    <property type="component" value="Unassembled WGS sequence"/>
</dbReference>